<evidence type="ECO:0000256" key="1">
    <source>
        <dbReference type="ARBA" id="ARBA00022468"/>
    </source>
</evidence>
<feature type="compositionally biased region" description="Basic and acidic residues" evidence="9">
    <location>
        <begin position="215"/>
        <end position="227"/>
    </location>
</feature>
<dbReference type="SMART" id="SM00324">
    <property type="entry name" value="RhoGAP"/>
    <property type="match status" value="1"/>
</dbReference>
<reference evidence="14" key="1">
    <citation type="journal article" date="2020" name="Fungal Divers.">
        <title>Resolving the Mortierellaceae phylogeny through synthesis of multi-gene phylogenetics and phylogenomics.</title>
        <authorList>
            <person name="Vandepol N."/>
            <person name="Liber J."/>
            <person name="Desiro A."/>
            <person name="Na H."/>
            <person name="Kennedy M."/>
            <person name="Barry K."/>
            <person name="Grigoriev I.V."/>
            <person name="Miller A.N."/>
            <person name="O'Donnell K."/>
            <person name="Stajich J.E."/>
            <person name="Bonito G."/>
        </authorList>
    </citation>
    <scope>NUCLEOTIDE SEQUENCE</scope>
    <source>
        <strain evidence="14">NVP1</strain>
    </source>
</reference>
<feature type="region of interest" description="Disordered" evidence="9">
    <location>
        <begin position="381"/>
        <end position="401"/>
    </location>
</feature>
<evidence type="ECO:0000256" key="9">
    <source>
        <dbReference type="SAM" id="MobiDB-lite"/>
    </source>
</evidence>
<dbReference type="InterPro" id="IPR008936">
    <property type="entry name" value="Rho_GTPase_activation_prot"/>
</dbReference>
<dbReference type="Proteomes" id="UP000696485">
    <property type="component" value="Unassembled WGS sequence"/>
</dbReference>
<feature type="domain" description="Phorbol-ester/DAG-type" evidence="11">
    <location>
        <begin position="650"/>
        <end position="697"/>
    </location>
</feature>
<feature type="compositionally biased region" description="Basic and acidic residues" evidence="9">
    <location>
        <begin position="544"/>
        <end position="556"/>
    </location>
</feature>
<accession>A0A9P5VP78</accession>
<protein>
    <recommendedName>
        <fullName evidence="16">RhoGAP-domain-containing protein</fullName>
    </recommendedName>
</protein>
<feature type="compositionally biased region" description="Low complexity" evidence="9">
    <location>
        <begin position="240"/>
        <end position="251"/>
    </location>
</feature>
<feature type="compositionally biased region" description="Low complexity" evidence="9">
    <location>
        <begin position="1009"/>
        <end position="1023"/>
    </location>
</feature>
<keyword evidence="15" id="KW-1185">Reference proteome</keyword>
<feature type="compositionally biased region" description="Low complexity" evidence="9">
    <location>
        <begin position="713"/>
        <end position="722"/>
    </location>
</feature>
<evidence type="ECO:0000259" key="10">
    <source>
        <dbReference type="PROSITE" id="PS50023"/>
    </source>
</evidence>
<feature type="compositionally biased region" description="Polar residues" evidence="9">
    <location>
        <begin position="252"/>
        <end position="263"/>
    </location>
</feature>
<evidence type="ECO:0000313" key="15">
    <source>
        <dbReference type="Proteomes" id="UP000696485"/>
    </source>
</evidence>
<dbReference type="Pfam" id="PF00130">
    <property type="entry name" value="C1_1"/>
    <property type="match status" value="1"/>
</dbReference>
<feature type="compositionally biased region" description="Low complexity" evidence="9">
    <location>
        <begin position="205"/>
        <end position="214"/>
    </location>
</feature>
<dbReference type="InterPro" id="IPR002219">
    <property type="entry name" value="PKC_DAG/PE"/>
</dbReference>
<feature type="domain" description="LIM zinc-binding" evidence="10">
    <location>
        <begin position="1"/>
        <end position="45"/>
    </location>
</feature>
<evidence type="ECO:0000259" key="11">
    <source>
        <dbReference type="PROSITE" id="PS50081"/>
    </source>
</evidence>
<evidence type="ECO:0000259" key="13">
    <source>
        <dbReference type="PROSITE" id="PS51516"/>
    </source>
</evidence>
<evidence type="ECO:0000256" key="8">
    <source>
        <dbReference type="SAM" id="Coils"/>
    </source>
</evidence>
<evidence type="ECO:0000256" key="7">
    <source>
        <dbReference type="PROSITE-ProRule" id="PRU00125"/>
    </source>
</evidence>
<dbReference type="Pfam" id="PF00620">
    <property type="entry name" value="RhoGAP"/>
    <property type="match status" value="1"/>
</dbReference>
<feature type="region of interest" description="Disordered" evidence="9">
    <location>
        <begin position="929"/>
        <end position="1118"/>
    </location>
</feature>
<feature type="domain" description="Rho-GAP" evidence="12">
    <location>
        <begin position="735"/>
        <end position="924"/>
    </location>
</feature>
<dbReference type="PROSITE" id="PS50023">
    <property type="entry name" value="LIM_DOMAIN_2"/>
    <property type="match status" value="1"/>
</dbReference>
<dbReference type="PANTHER" id="PTHR46075">
    <property type="entry name" value="CHIMERIN FAMILY MEMBER"/>
    <property type="match status" value="1"/>
</dbReference>
<dbReference type="SUPFAM" id="SSF48350">
    <property type="entry name" value="GTPase activation domain, GAP"/>
    <property type="match status" value="1"/>
</dbReference>
<dbReference type="InterPro" id="IPR051854">
    <property type="entry name" value="Rho-type_GAP"/>
</dbReference>
<feature type="region of interest" description="Disordered" evidence="9">
    <location>
        <begin position="499"/>
        <end position="556"/>
    </location>
</feature>
<evidence type="ECO:0000256" key="3">
    <source>
        <dbReference type="ARBA" id="ARBA00022833"/>
    </source>
</evidence>
<feature type="compositionally biased region" description="Low complexity" evidence="9">
    <location>
        <begin position="102"/>
        <end position="115"/>
    </location>
</feature>
<name>A0A9P5VP78_9FUNG</name>
<dbReference type="InterPro" id="IPR000198">
    <property type="entry name" value="RhoGAP_dom"/>
</dbReference>
<comment type="caution">
    <text evidence="14">The sequence shown here is derived from an EMBL/GenBank/DDBJ whole genome shotgun (WGS) entry which is preliminary data.</text>
</comment>
<keyword evidence="8" id="KW-0175">Coiled coil</keyword>
<feature type="domain" description="Sox C-terminal" evidence="13">
    <location>
        <begin position="1050"/>
        <end position="1118"/>
    </location>
</feature>
<gene>
    <name evidence="14" type="ORF">BG006_000972</name>
</gene>
<keyword evidence="7" id="KW-0440">LIM domain</keyword>
<evidence type="ECO:0000256" key="4">
    <source>
        <dbReference type="ARBA" id="ARBA00023015"/>
    </source>
</evidence>
<evidence type="ECO:0000256" key="5">
    <source>
        <dbReference type="ARBA" id="ARBA00023163"/>
    </source>
</evidence>
<dbReference type="InterPro" id="IPR001781">
    <property type="entry name" value="Znf_LIM"/>
</dbReference>
<keyword evidence="5" id="KW-0804">Transcription</keyword>
<dbReference type="GO" id="GO:0005096">
    <property type="term" value="F:GTPase activator activity"/>
    <property type="evidence" value="ECO:0007669"/>
    <property type="project" value="UniProtKB-KW"/>
</dbReference>
<keyword evidence="3 7" id="KW-0862">Zinc</keyword>
<proteinExistence type="predicted"/>
<feature type="compositionally biased region" description="Polar residues" evidence="9">
    <location>
        <begin position="997"/>
        <end position="1008"/>
    </location>
</feature>
<dbReference type="GO" id="GO:0007165">
    <property type="term" value="P:signal transduction"/>
    <property type="evidence" value="ECO:0007669"/>
    <property type="project" value="InterPro"/>
</dbReference>
<dbReference type="GO" id="GO:0046872">
    <property type="term" value="F:metal ion binding"/>
    <property type="evidence" value="ECO:0007669"/>
    <property type="project" value="UniProtKB-KW"/>
</dbReference>
<dbReference type="SMART" id="SM00109">
    <property type="entry name" value="C1"/>
    <property type="match status" value="1"/>
</dbReference>
<evidence type="ECO:0000256" key="6">
    <source>
        <dbReference type="ARBA" id="ARBA00023242"/>
    </source>
</evidence>
<keyword evidence="1" id="KW-0343">GTPase activation</keyword>
<evidence type="ECO:0000259" key="12">
    <source>
        <dbReference type="PROSITE" id="PS50238"/>
    </source>
</evidence>
<feature type="compositionally biased region" description="Polar residues" evidence="9">
    <location>
        <begin position="607"/>
        <end position="642"/>
    </location>
</feature>
<feature type="compositionally biased region" description="Basic and acidic residues" evidence="9">
    <location>
        <begin position="191"/>
        <end position="204"/>
    </location>
</feature>
<keyword evidence="6" id="KW-0539">Nucleus</keyword>
<dbReference type="PROSITE" id="PS50081">
    <property type="entry name" value="ZF_DAG_PE_2"/>
    <property type="match status" value="1"/>
</dbReference>
<dbReference type="PROSITE" id="PS50238">
    <property type="entry name" value="RHOGAP"/>
    <property type="match status" value="1"/>
</dbReference>
<dbReference type="InterPro" id="IPR021934">
    <property type="entry name" value="Sox_C"/>
</dbReference>
<feature type="region of interest" description="Disordered" evidence="9">
    <location>
        <begin position="466"/>
        <end position="485"/>
    </location>
</feature>
<dbReference type="EMBL" id="JAAAUY010000118">
    <property type="protein sequence ID" value="KAF9335045.1"/>
    <property type="molecule type" value="Genomic_DNA"/>
</dbReference>
<evidence type="ECO:0000256" key="2">
    <source>
        <dbReference type="ARBA" id="ARBA00022723"/>
    </source>
</evidence>
<dbReference type="SUPFAM" id="SSF57889">
    <property type="entry name" value="Cysteine-rich domain"/>
    <property type="match status" value="1"/>
</dbReference>
<dbReference type="AlphaFoldDB" id="A0A9P5VP78"/>
<dbReference type="CDD" id="cd00159">
    <property type="entry name" value="RhoGAP"/>
    <property type="match status" value="1"/>
</dbReference>
<feature type="compositionally biased region" description="Pro residues" evidence="9">
    <location>
        <begin position="1084"/>
        <end position="1100"/>
    </location>
</feature>
<evidence type="ECO:0000313" key="14">
    <source>
        <dbReference type="EMBL" id="KAF9335045.1"/>
    </source>
</evidence>
<feature type="compositionally biased region" description="Low complexity" evidence="9">
    <location>
        <begin position="1101"/>
        <end position="1110"/>
    </location>
</feature>
<feature type="compositionally biased region" description="Low complexity" evidence="9">
    <location>
        <begin position="1031"/>
        <end position="1083"/>
    </location>
</feature>
<dbReference type="CDD" id="cd09395">
    <property type="entry name" value="LIM2_Rga"/>
    <property type="match status" value="1"/>
</dbReference>
<keyword evidence="4" id="KW-0805">Transcription regulation</keyword>
<dbReference type="PANTHER" id="PTHR46075:SF2">
    <property type="entry name" value="RHO GTPASE ACTIVATING PROTEIN AT 5A, ISOFORM A"/>
    <property type="match status" value="1"/>
</dbReference>
<feature type="coiled-coil region" evidence="8">
    <location>
        <begin position="408"/>
        <end position="442"/>
    </location>
</feature>
<feature type="compositionally biased region" description="Polar residues" evidence="9">
    <location>
        <begin position="952"/>
        <end position="967"/>
    </location>
</feature>
<feature type="compositionally biased region" description="Polar residues" evidence="9">
    <location>
        <begin position="274"/>
        <end position="292"/>
    </location>
</feature>
<feature type="region of interest" description="Disordered" evidence="9">
    <location>
        <begin position="63"/>
        <end position="301"/>
    </location>
</feature>
<dbReference type="Gene3D" id="2.10.110.10">
    <property type="entry name" value="Cysteine Rich Protein"/>
    <property type="match status" value="1"/>
</dbReference>
<dbReference type="InterPro" id="IPR046349">
    <property type="entry name" value="C1-like_sf"/>
</dbReference>
<evidence type="ECO:0008006" key="16">
    <source>
        <dbReference type="Google" id="ProtNLM"/>
    </source>
</evidence>
<dbReference type="Gene3D" id="3.30.60.20">
    <property type="match status" value="1"/>
</dbReference>
<feature type="region of interest" description="Disordered" evidence="9">
    <location>
        <begin position="703"/>
        <end position="727"/>
    </location>
</feature>
<organism evidence="14 15">
    <name type="scientific">Podila minutissima</name>
    <dbReference type="NCBI Taxonomy" id="64525"/>
    <lineage>
        <taxon>Eukaryota</taxon>
        <taxon>Fungi</taxon>
        <taxon>Fungi incertae sedis</taxon>
        <taxon>Mucoromycota</taxon>
        <taxon>Mortierellomycotina</taxon>
        <taxon>Mortierellomycetes</taxon>
        <taxon>Mortierellales</taxon>
        <taxon>Mortierellaceae</taxon>
        <taxon>Podila</taxon>
    </lineage>
</organism>
<dbReference type="PROSITE" id="PS00479">
    <property type="entry name" value="ZF_DAG_PE_1"/>
    <property type="match status" value="1"/>
</dbReference>
<feature type="compositionally biased region" description="Polar residues" evidence="9">
    <location>
        <begin position="516"/>
        <end position="529"/>
    </location>
</feature>
<keyword evidence="2 7" id="KW-0479">Metal-binding</keyword>
<dbReference type="Pfam" id="PF00412">
    <property type="entry name" value="LIM"/>
    <property type="match status" value="1"/>
</dbReference>
<dbReference type="PROSITE" id="PS51516">
    <property type="entry name" value="SOX_C"/>
    <property type="match status" value="1"/>
</dbReference>
<sequence length="1118" mass="124798">MTGEEAYHADCFRCIQCESKIDDLVFAKTSQGIYCMKCHQERKEAKRQREERERMERAERMMEKLLPTIPEGEQKRPSHSLNKPLPPFGISPYDNHNTYVPQTQYQQHNQQTSQNPKISRPDFNSSQQHPPPKFAPTTRTESRKPSNGLQSVDMGPPFLPPLKFDFEDTASSGFDLGDMLGSDTTTNSKESASKDMDKEKEKTIIIETPSSPISPRDDLAKAQEKSTYRISIGRASARLSTSSADTSERSSLNNEGTRPSSESPEPGLGLHPKGSQSQLTVDSIPHSRSSQDQSEHDTMSSAEAAAMIRELRMELAKYNPMSPLLHGTPQHEYGMLLKKTEELTAKHNQLEKSLRDLYIEKDLLGMDLELMNTELKAKEDALASDTPVDRLQPPTPNPRMSTSHDFMKQAYQVEVKALQEQKEKLQKDIQTFVDQREGVLNEMQILSVRNAELSTMNNDMMREMQGRMDTKPSGPPLSMSSTSNNGGMLSSFTDKIRRQRQHSGGNQHELRANHIAGSSDSTYSFTSTGSDDRIGRQGSGETVYKARKEENKEERQEDIFGEEIIQPKKFNWKKGTTNTVKNVGAMFGKLLVEAPVANTLEVPNGRGPSSSSDRPMLSDNGSSNGQILPPRSFTSNSETRSLNGSRYSEQHYFIQHNYIRPTRCECCDDKVWGREYKCRNCGFQVHGRCTHEILPGCSGKFKDSDSNSLRNVTPSGGSSHGSPPTPPAKQIMFGNSLLDQIELEQRSVPLVVEKCIEAVDERGLEVEGIYRRSGMAAEARQLVLAYDSGMHPDLMDSGLYQDICSITSVLKQYLRTLPEPLIPYDMYDDFMEAISLPQNDAKIQVFKDLMERMPFAYYQTLKVLLEHLNRVRQLDHINLMHAKNLSVVFGPTLMRNPDSSREILDMTFKNMTIEYFIINTTELFVRNERPSTSSNASGASGGLLPHPGLGQRQGSLGSILGLNNVSGHMSPPPRRAQTGGPNGAAGPNPMLPPRSLSGDNIPTSSGFNPQSGQQPAPGQQFQPYRPQAFPQPQHQTLQQLKQQVQLQQQQQQQQQQLQQHAAAEQETPASQSQTQSQPAQQPQQPTPPPSQGPSAVPSPFPQQQQANPNPEVDMSNFP</sequence>
<dbReference type="Gene3D" id="1.10.555.10">
    <property type="entry name" value="Rho GTPase activation protein"/>
    <property type="match status" value="1"/>
</dbReference>
<feature type="region of interest" description="Disordered" evidence="9">
    <location>
        <begin position="600"/>
        <end position="642"/>
    </location>
</feature>